<organism evidence="1 2">
    <name type="scientific">Cucurbita argyrosperma subsp. sororia</name>
    <dbReference type="NCBI Taxonomy" id="37648"/>
    <lineage>
        <taxon>Eukaryota</taxon>
        <taxon>Viridiplantae</taxon>
        <taxon>Streptophyta</taxon>
        <taxon>Embryophyta</taxon>
        <taxon>Tracheophyta</taxon>
        <taxon>Spermatophyta</taxon>
        <taxon>Magnoliopsida</taxon>
        <taxon>eudicotyledons</taxon>
        <taxon>Gunneridae</taxon>
        <taxon>Pentapetalae</taxon>
        <taxon>rosids</taxon>
        <taxon>fabids</taxon>
        <taxon>Cucurbitales</taxon>
        <taxon>Cucurbitaceae</taxon>
        <taxon>Cucurbiteae</taxon>
        <taxon>Cucurbita</taxon>
    </lineage>
</organism>
<feature type="non-terminal residue" evidence="1">
    <location>
        <position position="1"/>
    </location>
</feature>
<protein>
    <submittedName>
        <fullName evidence="1">Uncharacterized protein</fullName>
    </submittedName>
</protein>
<reference evidence="1 2" key="1">
    <citation type="journal article" date="2021" name="Hortic Res">
        <title>The domestication of Cucurbita argyrosperma as revealed by the genome of its wild relative.</title>
        <authorList>
            <person name="Barrera-Redondo J."/>
            <person name="Sanchez-de la Vega G."/>
            <person name="Aguirre-Liguori J.A."/>
            <person name="Castellanos-Morales G."/>
            <person name="Gutierrez-Guerrero Y.T."/>
            <person name="Aguirre-Dugua X."/>
            <person name="Aguirre-Planter E."/>
            <person name="Tenaillon M.I."/>
            <person name="Lira-Saade R."/>
            <person name="Eguiarte L.E."/>
        </authorList>
    </citation>
    <scope>NUCLEOTIDE SEQUENCE [LARGE SCALE GENOMIC DNA]</scope>
    <source>
        <strain evidence="1">JBR-2021</strain>
    </source>
</reference>
<name>A0AAV6LVH2_9ROSI</name>
<sequence length="100" mass="11217">MAQSPSKMADPSSVNCFCKFPVLPWKNLCSQTHLLLLLFYHSPLIYSFFETANSGWLLTFRRPTLVIDFINIGGFLKKHAITAQSSIIDPGNSSFPFSNC</sequence>
<keyword evidence="2" id="KW-1185">Reference proteome</keyword>
<accession>A0AAV6LVH2</accession>
<gene>
    <name evidence="1" type="ORF">SDJN03_29907</name>
</gene>
<proteinExistence type="predicted"/>
<comment type="caution">
    <text evidence="1">The sequence shown here is derived from an EMBL/GenBank/DDBJ whole genome shotgun (WGS) entry which is preliminary data.</text>
</comment>
<evidence type="ECO:0000313" key="1">
    <source>
        <dbReference type="EMBL" id="KAG6570992.1"/>
    </source>
</evidence>
<dbReference type="AlphaFoldDB" id="A0AAV6LVH2"/>
<evidence type="ECO:0000313" key="2">
    <source>
        <dbReference type="Proteomes" id="UP000685013"/>
    </source>
</evidence>
<dbReference type="Proteomes" id="UP000685013">
    <property type="component" value="Chromosome 20"/>
</dbReference>
<dbReference type="EMBL" id="JAGKQH010000020">
    <property type="protein sequence ID" value="KAG6570992.1"/>
    <property type="molecule type" value="Genomic_DNA"/>
</dbReference>